<dbReference type="Gene3D" id="3.40.30.10">
    <property type="entry name" value="Glutaredoxin"/>
    <property type="match status" value="1"/>
</dbReference>
<organism evidence="2 3">
    <name type="scientific">Thermosipho ferrireducens</name>
    <dbReference type="NCBI Taxonomy" id="2571116"/>
    <lineage>
        <taxon>Bacteria</taxon>
        <taxon>Thermotogati</taxon>
        <taxon>Thermotogota</taxon>
        <taxon>Thermotogae</taxon>
        <taxon>Thermotogales</taxon>
        <taxon>Fervidobacteriaceae</taxon>
        <taxon>Thermosipho</taxon>
    </lineage>
</organism>
<dbReference type="CDD" id="cd02976">
    <property type="entry name" value="NrdH"/>
    <property type="match status" value="1"/>
</dbReference>
<dbReference type="NCBIfam" id="TIGR02196">
    <property type="entry name" value="GlrX_YruB"/>
    <property type="match status" value="1"/>
</dbReference>
<dbReference type="InterPro" id="IPR051548">
    <property type="entry name" value="Grx-like_ET"/>
</dbReference>
<feature type="domain" description="Glutaredoxin" evidence="1">
    <location>
        <begin position="6"/>
        <end position="65"/>
    </location>
</feature>
<dbReference type="PROSITE" id="PS51354">
    <property type="entry name" value="GLUTAREDOXIN_2"/>
    <property type="match status" value="1"/>
</dbReference>
<evidence type="ECO:0000313" key="3">
    <source>
        <dbReference type="Proteomes" id="UP000671862"/>
    </source>
</evidence>
<accession>A0ABX7SBG0</accession>
<name>A0ABX7SBG0_9BACT</name>
<gene>
    <name evidence="2" type="ORF">JYK00_04270</name>
</gene>
<proteinExistence type="predicted"/>
<dbReference type="PANTHER" id="PTHR34386:SF1">
    <property type="entry name" value="GLUTAREDOXIN-LIKE PROTEIN NRDH"/>
    <property type="match status" value="1"/>
</dbReference>
<reference evidence="2 3" key="1">
    <citation type="submission" date="2021-03" db="EMBL/GenBank/DDBJ databases">
        <title>Thermosipho ferrireducens sp.nov., an anaerobic thermophilic iron-reducing bacterium isolated from a deep-sea hydrothermal sulfide deposits.</title>
        <authorList>
            <person name="Zeng X."/>
            <person name="Chen Y."/>
            <person name="Shao Z."/>
        </authorList>
    </citation>
    <scope>NUCLEOTIDE SEQUENCE [LARGE SCALE GENOMIC DNA]</scope>
    <source>
        <strain evidence="2 3">JL129W03</strain>
    </source>
</reference>
<dbReference type="EMBL" id="CP071446">
    <property type="protein sequence ID" value="QTA38730.1"/>
    <property type="molecule type" value="Genomic_DNA"/>
</dbReference>
<dbReference type="NCBIfam" id="NF041212">
    <property type="entry name" value="Uxx_star"/>
    <property type="match status" value="1"/>
</dbReference>
<dbReference type="InterPro" id="IPR011911">
    <property type="entry name" value="GlrX_YruB"/>
</dbReference>
<sequence length="80" mass="9146">MQHLKIILYTTPTCPYCKKAKKYFKQLGLKFKEIDVSKDQRGAERMYKKSGQLGVPVIEIGNQVVVGFDKSKIDRILGIN</sequence>
<evidence type="ECO:0000313" key="2">
    <source>
        <dbReference type="EMBL" id="QTA38730.1"/>
    </source>
</evidence>
<dbReference type="Pfam" id="PF00462">
    <property type="entry name" value="Glutaredoxin"/>
    <property type="match status" value="1"/>
</dbReference>
<dbReference type="SUPFAM" id="SSF52833">
    <property type="entry name" value="Thioredoxin-like"/>
    <property type="match status" value="1"/>
</dbReference>
<dbReference type="InterPro" id="IPR002109">
    <property type="entry name" value="Glutaredoxin"/>
</dbReference>
<dbReference type="PANTHER" id="PTHR34386">
    <property type="entry name" value="GLUTAREDOXIN"/>
    <property type="match status" value="1"/>
</dbReference>
<evidence type="ECO:0000259" key="1">
    <source>
        <dbReference type="Pfam" id="PF00462"/>
    </source>
</evidence>
<dbReference type="RefSeq" id="WP_207567447.1">
    <property type="nucleotide sequence ID" value="NZ_CP071446.1"/>
</dbReference>
<dbReference type="Proteomes" id="UP000671862">
    <property type="component" value="Chromosome"/>
</dbReference>
<dbReference type="InterPro" id="IPR036249">
    <property type="entry name" value="Thioredoxin-like_sf"/>
</dbReference>
<protein>
    <submittedName>
        <fullName evidence="2">Glutaredoxin family protein</fullName>
    </submittedName>
</protein>
<keyword evidence="3" id="KW-1185">Reference proteome</keyword>